<dbReference type="AlphaFoldDB" id="A0A6G6SMY7"/>
<reference evidence="1 2" key="1">
    <citation type="submission" date="2020-01" db="EMBL/GenBank/DDBJ databases">
        <title>The genomic epidemiology of tigecycline resistance gene tet(X) variants in a swine farm in China.</title>
        <authorList>
            <person name="Peng K."/>
            <person name="Li R."/>
        </authorList>
    </citation>
    <scope>NUCLEOTIDE SEQUENCE [LARGE SCALE GENOMIC DNA]</scope>
    <source>
        <strain evidence="1 2">ZN3</strain>
    </source>
</reference>
<gene>
    <name evidence="1" type="ORF">GTH24_07820</name>
</gene>
<protein>
    <submittedName>
        <fullName evidence="1">Uncharacterized protein</fullName>
    </submittedName>
</protein>
<evidence type="ECO:0000313" key="2">
    <source>
        <dbReference type="Proteomes" id="UP000503287"/>
    </source>
</evidence>
<organism evidence="1 2">
    <name type="scientific">Proteus vulgaris</name>
    <dbReference type="NCBI Taxonomy" id="585"/>
    <lineage>
        <taxon>Bacteria</taxon>
        <taxon>Pseudomonadati</taxon>
        <taxon>Pseudomonadota</taxon>
        <taxon>Gammaproteobacteria</taxon>
        <taxon>Enterobacterales</taxon>
        <taxon>Morganellaceae</taxon>
        <taxon>Proteus</taxon>
    </lineage>
</organism>
<proteinExistence type="predicted"/>
<evidence type="ECO:0000313" key="1">
    <source>
        <dbReference type="EMBL" id="QIF96098.1"/>
    </source>
</evidence>
<sequence length="288" mass="33145">MVQKIMRVLRKLYKYENSQYDPERQVSLYHLDVLSEKEKNILLASNWQPNIIEKFADHSDIINQLHSLKNNPLLTQKRCLDAFVAGVGGSYLRGRSVLGAFHKLQNLPLHNYDEKPQYACCWICSDSNHQKYINDSYFQYCLYYGNSYTGNPSYAYLNLKHLLTIPPVSPTQADKETFKQLLHLLRNAHEDETPGKFEKRLNEAKLISGDKYTKRGILHSLALVGVIPNAFISLSLNSWANFGDITIAENLLNNTKGRSDMEMPWAGWKGNLKIDEEKAMAYFGEYLD</sequence>
<accession>A0A6G6SMY7</accession>
<keyword evidence="2" id="KW-1185">Reference proteome</keyword>
<name>A0A6G6SMY7_PROVU</name>
<dbReference type="EMBL" id="CP047344">
    <property type="protein sequence ID" value="QIF96098.1"/>
    <property type="molecule type" value="Genomic_DNA"/>
</dbReference>
<dbReference type="Proteomes" id="UP000503287">
    <property type="component" value="Chromosome"/>
</dbReference>